<dbReference type="Proteomes" id="UP000015105">
    <property type="component" value="Chromosome 4D"/>
</dbReference>
<evidence type="ECO:0000313" key="2">
    <source>
        <dbReference type="EnsemblPlants" id="AET4Gv20665700.1"/>
    </source>
</evidence>
<proteinExistence type="predicted"/>
<reference evidence="3" key="2">
    <citation type="journal article" date="2017" name="Nat. Plants">
        <title>The Aegilops tauschii genome reveals multiple impacts of transposons.</title>
        <authorList>
            <person name="Zhao G."/>
            <person name="Zou C."/>
            <person name="Li K."/>
            <person name="Wang K."/>
            <person name="Li T."/>
            <person name="Gao L."/>
            <person name="Zhang X."/>
            <person name="Wang H."/>
            <person name="Yang Z."/>
            <person name="Liu X."/>
            <person name="Jiang W."/>
            <person name="Mao L."/>
            <person name="Kong X."/>
            <person name="Jiao Y."/>
            <person name="Jia J."/>
        </authorList>
    </citation>
    <scope>NUCLEOTIDE SEQUENCE [LARGE SCALE GENOMIC DNA]</scope>
    <source>
        <strain evidence="3">cv. AL8/78</strain>
    </source>
</reference>
<sequence length="318" mass="35206">ESPPGFARASIAASLFNHRRRHGFSTSSLHSPPASPADRVHPPTTVPCARGHSVRTGDGAQERSLVALGRRRRRGLLPRRGDARCCRLDEGLGHVLRREQRRRHHGRRLRVRQPVLDGVRDGHGGAEHVPLQRRGGVRGVLPGAVRPGQLPELQAGGDGHHHRHQPLPDGLLQAQRQRRLVQPAAQAPGHGAARVGAHRRLPRRHRAHPVPAGVLLQERRRAVHHQRQQLLRAGAHHQRRRAGVGQGGADQGVPHRVDHHVPELGRELAVQQLPQRAVHLLRRHRHQRPEGGLPGRGAQQLGVRPDLHQLRPVLLAIP</sequence>
<dbReference type="AlphaFoldDB" id="A0A453ISL3"/>
<feature type="region of interest" description="Disordered" evidence="1">
    <location>
        <begin position="232"/>
        <end position="254"/>
    </location>
</feature>
<organism evidence="2 3">
    <name type="scientific">Aegilops tauschii subsp. strangulata</name>
    <name type="common">Goatgrass</name>
    <dbReference type="NCBI Taxonomy" id="200361"/>
    <lineage>
        <taxon>Eukaryota</taxon>
        <taxon>Viridiplantae</taxon>
        <taxon>Streptophyta</taxon>
        <taxon>Embryophyta</taxon>
        <taxon>Tracheophyta</taxon>
        <taxon>Spermatophyta</taxon>
        <taxon>Magnoliopsida</taxon>
        <taxon>Liliopsida</taxon>
        <taxon>Poales</taxon>
        <taxon>Poaceae</taxon>
        <taxon>BOP clade</taxon>
        <taxon>Pooideae</taxon>
        <taxon>Triticodae</taxon>
        <taxon>Triticeae</taxon>
        <taxon>Triticinae</taxon>
        <taxon>Aegilops</taxon>
    </lineage>
</organism>
<protein>
    <submittedName>
        <fullName evidence="2">Uncharacterized protein</fullName>
    </submittedName>
</protein>
<keyword evidence="3" id="KW-1185">Reference proteome</keyword>
<evidence type="ECO:0000256" key="1">
    <source>
        <dbReference type="SAM" id="MobiDB-lite"/>
    </source>
</evidence>
<dbReference type="EnsemblPlants" id="AET4Gv20665700.1">
    <property type="protein sequence ID" value="AET4Gv20665700.1"/>
    <property type="gene ID" value="AET4Gv20665700"/>
</dbReference>
<name>A0A453ISL3_AEGTS</name>
<evidence type="ECO:0000313" key="3">
    <source>
        <dbReference type="Proteomes" id="UP000015105"/>
    </source>
</evidence>
<reference evidence="2" key="3">
    <citation type="journal article" date="2017" name="Nature">
        <title>Genome sequence of the progenitor of the wheat D genome Aegilops tauschii.</title>
        <authorList>
            <person name="Luo M.C."/>
            <person name="Gu Y.Q."/>
            <person name="Puiu D."/>
            <person name="Wang H."/>
            <person name="Twardziok S.O."/>
            <person name="Deal K.R."/>
            <person name="Huo N."/>
            <person name="Zhu T."/>
            <person name="Wang L."/>
            <person name="Wang Y."/>
            <person name="McGuire P.E."/>
            <person name="Liu S."/>
            <person name="Long H."/>
            <person name="Ramasamy R.K."/>
            <person name="Rodriguez J.C."/>
            <person name="Van S.L."/>
            <person name="Yuan L."/>
            <person name="Wang Z."/>
            <person name="Xia Z."/>
            <person name="Xiao L."/>
            <person name="Anderson O.D."/>
            <person name="Ouyang S."/>
            <person name="Liang Y."/>
            <person name="Zimin A.V."/>
            <person name="Pertea G."/>
            <person name="Qi P."/>
            <person name="Bennetzen J.L."/>
            <person name="Dai X."/>
            <person name="Dawson M.W."/>
            <person name="Muller H.G."/>
            <person name="Kugler K."/>
            <person name="Rivarola-Duarte L."/>
            <person name="Spannagl M."/>
            <person name="Mayer K.F.X."/>
            <person name="Lu F.H."/>
            <person name="Bevan M.W."/>
            <person name="Leroy P."/>
            <person name="Li P."/>
            <person name="You F.M."/>
            <person name="Sun Q."/>
            <person name="Liu Z."/>
            <person name="Lyons E."/>
            <person name="Wicker T."/>
            <person name="Salzberg S.L."/>
            <person name="Devos K.M."/>
            <person name="Dvorak J."/>
        </authorList>
    </citation>
    <scope>NUCLEOTIDE SEQUENCE [LARGE SCALE GENOMIC DNA]</scope>
    <source>
        <strain evidence="2">cv. AL8/78</strain>
    </source>
</reference>
<dbReference type="Gramene" id="AET4Gv20665700.1">
    <property type="protein sequence ID" value="AET4Gv20665700.1"/>
    <property type="gene ID" value="AET4Gv20665700"/>
</dbReference>
<reference evidence="3" key="1">
    <citation type="journal article" date="2014" name="Science">
        <title>Ancient hybridizations among the ancestral genomes of bread wheat.</title>
        <authorList>
            <consortium name="International Wheat Genome Sequencing Consortium,"/>
            <person name="Marcussen T."/>
            <person name="Sandve S.R."/>
            <person name="Heier L."/>
            <person name="Spannagl M."/>
            <person name="Pfeifer M."/>
            <person name="Jakobsen K.S."/>
            <person name="Wulff B.B."/>
            <person name="Steuernagel B."/>
            <person name="Mayer K.F."/>
            <person name="Olsen O.A."/>
        </authorList>
    </citation>
    <scope>NUCLEOTIDE SEQUENCE [LARGE SCALE GENOMIC DNA]</scope>
    <source>
        <strain evidence="3">cv. AL8/78</strain>
    </source>
</reference>
<reference evidence="2" key="5">
    <citation type="journal article" date="2021" name="G3 (Bethesda)">
        <title>Aegilops tauschii genome assembly Aet v5.0 features greater sequence contiguity and improved annotation.</title>
        <authorList>
            <person name="Wang L."/>
            <person name="Zhu T."/>
            <person name="Rodriguez J.C."/>
            <person name="Deal K.R."/>
            <person name="Dubcovsky J."/>
            <person name="McGuire P.E."/>
            <person name="Lux T."/>
            <person name="Spannagl M."/>
            <person name="Mayer K.F.X."/>
            <person name="Baldrich P."/>
            <person name="Meyers B.C."/>
            <person name="Huo N."/>
            <person name="Gu Y.Q."/>
            <person name="Zhou H."/>
            <person name="Devos K.M."/>
            <person name="Bennetzen J.L."/>
            <person name="Unver T."/>
            <person name="Budak H."/>
            <person name="Gulick P.J."/>
            <person name="Galiba G."/>
            <person name="Kalapos B."/>
            <person name="Nelson D.R."/>
            <person name="Li P."/>
            <person name="You F.M."/>
            <person name="Luo M.C."/>
            <person name="Dvorak J."/>
        </authorList>
    </citation>
    <scope>NUCLEOTIDE SEQUENCE [LARGE SCALE GENOMIC DNA]</scope>
    <source>
        <strain evidence="2">cv. AL8/78</strain>
    </source>
</reference>
<reference evidence="2" key="4">
    <citation type="submission" date="2019-03" db="UniProtKB">
        <authorList>
            <consortium name="EnsemblPlants"/>
        </authorList>
    </citation>
    <scope>IDENTIFICATION</scope>
</reference>
<accession>A0A453ISL3</accession>